<proteinExistence type="predicted"/>
<keyword evidence="1" id="KW-0472">Membrane</keyword>
<feature type="transmembrane region" description="Helical" evidence="1">
    <location>
        <begin position="232"/>
        <end position="252"/>
    </location>
</feature>
<dbReference type="PANTHER" id="PTHR22718:SF25">
    <property type="entry name" value="G-PROTEIN COUPLED RECEPTORS FAMILY 1 PROFILE DOMAIN-CONTAINING PROTEIN"/>
    <property type="match status" value="1"/>
</dbReference>
<evidence type="ECO:0000256" key="1">
    <source>
        <dbReference type="SAM" id="Phobius"/>
    </source>
</evidence>
<dbReference type="AlphaFoldDB" id="A0AAD4MN94"/>
<protein>
    <submittedName>
        <fullName evidence="2">Serpentine type 7TM GPCR chemoreceptor srx domain-containing protein</fullName>
    </submittedName>
</protein>
<feature type="transmembrane region" description="Helical" evidence="1">
    <location>
        <begin position="93"/>
        <end position="118"/>
    </location>
</feature>
<dbReference type="Proteomes" id="UP001201812">
    <property type="component" value="Unassembled WGS sequence"/>
</dbReference>
<name>A0AAD4MN94_9BILA</name>
<evidence type="ECO:0000313" key="2">
    <source>
        <dbReference type="EMBL" id="KAI1696320.1"/>
    </source>
</evidence>
<feature type="transmembrane region" description="Helical" evidence="1">
    <location>
        <begin position="264"/>
        <end position="286"/>
    </location>
</feature>
<keyword evidence="3" id="KW-1185">Reference proteome</keyword>
<dbReference type="SUPFAM" id="SSF81321">
    <property type="entry name" value="Family A G protein-coupled receptor-like"/>
    <property type="match status" value="1"/>
</dbReference>
<dbReference type="Gene3D" id="1.20.1070.10">
    <property type="entry name" value="Rhodopsin 7-helix transmembrane proteins"/>
    <property type="match status" value="1"/>
</dbReference>
<feature type="transmembrane region" description="Helical" evidence="1">
    <location>
        <begin position="175"/>
        <end position="204"/>
    </location>
</feature>
<keyword evidence="1" id="KW-1133">Transmembrane helix</keyword>
<dbReference type="EMBL" id="JAKKPZ010000334">
    <property type="protein sequence ID" value="KAI1696320.1"/>
    <property type="molecule type" value="Genomic_DNA"/>
</dbReference>
<dbReference type="CDD" id="cd00637">
    <property type="entry name" value="7tm_classA_rhodopsin-like"/>
    <property type="match status" value="1"/>
</dbReference>
<organism evidence="2 3">
    <name type="scientific">Ditylenchus destructor</name>
    <dbReference type="NCBI Taxonomy" id="166010"/>
    <lineage>
        <taxon>Eukaryota</taxon>
        <taxon>Metazoa</taxon>
        <taxon>Ecdysozoa</taxon>
        <taxon>Nematoda</taxon>
        <taxon>Chromadorea</taxon>
        <taxon>Rhabditida</taxon>
        <taxon>Tylenchina</taxon>
        <taxon>Tylenchomorpha</taxon>
        <taxon>Sphaerularioidea</taxon>
        <taxon>Anguinidae</taxon>
        <taxon>Anguininae</taxon>
        <taxon>Ditylenchus</taxon>
    </lineage>
</organism>
<feature type="transmembrane region" description="Helical" evidence="1">
    <location>
        <begin position="139"/>
        <end position="163"/>
    </location>
</feature>
<dbReference type="PANTHER" id="PTHR22718">
    <property type="entry name" value="SERPENTINE RECEPTOR, CLASS X"/>
    <property type="match status" value="1"/>
</dbReference>
<reference evidence="2" key="1">
    <citation type="submission" date="2022-01" db="EMBL/GenBank/DDBJ databases">
        <title>Genome Sequence Resource for Two Populations of Ditylenchus destructor, the Migratory Endoparasitic Phytonematode.</title>
        <authorList>
            <person name="Zhang H."/>
            <person name="Lin R."/>
            <person name="Xie B."/>
        </authorList>
    </citation>
    <scope>NUCLEOTIDE SEQUENCE</scope>
    <source>
        <strain evidence="2">BazhouSP</strain>
    </source>
</reference>
<gene>
    <name evidence="2" type="ORF">DdX_19096</name>
</gene>
<accession>A0AAD4MN94</accession>
<feature type="transmembrane region" description="Helical" evidence="1">
    <location>
        <begin position="51"/>
        <end position="73"/>
    </location>
</feature>
<keyword evidence="1" id="KW-0812">Transmembrane</keyword>
<evidence type="ECO:0000313" key="3">
    <source>
        <dbReference type="Proteomes" id="UP001201812"/>
    </source>
</evidence>
<sequence>MNSSVEEASPLIRYFSGSVHLLLLFASTCGNVLLVAVFVKGHTQFKSVTFFVMASQMLVCDIVGLIVSFILDVPLTFSGYLVANPNSAPFPQLYIAFVDGIGAFVYVATILFAMLLALNRFCIFMAPSVDRFLFRRPNIFISISIVWGYIGFTMTVWLIYMIATLMKNSGRLVTFLISFLTVAKIVIGECFPIAMLILYFIIFAKIRYDSGGFRCTRILIQTRSISKLEKTFLIQSFIICAMYEFRYAAFYIMPDNASHGQWPYIIRLLRQSTSVLMLSIHAIVIFSSNAKVRHILLRETFFAQILHFLPKRYFVEKSTPVASIPPGT</sequence>
<comment type="caution">
    <text evidence="2">The sequence shown here is derived from an EMBL/GenBank/DDBJ whole genome shotgun (WGS) entry which is preliminary data.</text>
</comment>
<feature type="transmembrane region" description="Helical" evidence="1">
    <location>
        <begin position="20"/>
        <end position="39"/>
    </location>
</feature>